<dbReference type="AlphaFoldDB" id="A0A8S1JQL1"/>
<dbReference type="EMBL" id="CAJJDM010000004">
    <property type="protein sequence ID" value="CAD8044852.1"/>
    <property type="molecule type" value="Genomic_DNA"/>
</dbReference>
<sequence length="457" mass="54315">MNQDHLQFDFQLKALFMFNPLAVPTVPKPSEQDQQDAKLIYYFPQNANIEEKRIQTGMAEGIFIFFKQFNPNEQMMQKQWQQDDKENELKFQTIHLESQTHIICQIREDLFLFMSIAHQKIPKVKVIVEDYFFSECNKFHYSLSKNLYTNVAENYINNFSLFYGFDISQLDQYTWRWIQCNARTSSQLNLFYFQTQSFKYAFDASIFLLLQFLLSMIRQIESQITDFLVFYNGYFVYSTLPHKMALLIKEHYYGNGLSWSTTEQKVAQKQFLSYEQSQLAYLNFNNLKNLPKDSSFSPQIIYLNQQKKYFFTFLEKQFFVILISDITKDLSNMTTVTTALLKNVDKISSKLESYIETNQKQDSIRYIYFNGINLASKISSQLNIQKLSQENLRILQQVYEKLNNCNQYVIRNAGMWFFGIKVVDKRVIYLQSATISLSKIEEEINKFVEQLFPNFLL</sequence>
<dbReference type="Pfam" id="PF19031">
    <property type="entry name" value="Intu_longin_1"/>
    <property type="match status" value="1"/>
</dbReference>
<dbReference type="InterPro" id="IPR013176">
    <property type="entry name" value="Ccz1"/>
</dbReference>
<evidence type="ECO:0000259" key="2">
    <source>
        <dbReference type="Pfam" id="PF19031"/>
    </source>
</evidence>
<protein>
    <recommendedName>
        <fullName evidence="2">CCZ1/INTU/HSP4 first Longin domain-containing protein</fullName>
    </recommendedName>
</protein>
<proteinExistence type="inferred from homology"/>
<comment type="similarity">
    <text evidence="1">Belongs to the CCZ1 family.</text>
</comment>
<dbReference type="Proteomes" id="UP000688137">
    <property type="component" value="Unassembled WGS sequence"/>
</dbReference>
<reference evidence="3" key="1">
    <citation type="submission" date="2021-01" db="EMBL/GenBank/DDBJ databases">
        <authorList>
            <consortium name="Genoscope - CEA"/>
            <person name="William W."/>
        </authorList>
    </citation>
    <scope>NUCLEOTIDE SEQUENCE</scope>
</reference>
<feature type="domain" description="CCZ1/INTU/HSP4 first Longin" evidence="2">
    <location>
        <begin position="29"/>
        <end position="164"/>
    </location>
</feature>
<dbReference type="PANTHER" id="PTHR13056">
    <property type="entry name" value="VACUOLAR FUSION PROTEIN CCZ1 HOMOLOG-RELATED"/>
    <property type="match status" value="1"/>
</dbReference>
<dbReference type="InterPro" id="IPR043987">
    <property type="entry name" value="CCZ1/INTU/HSP4_longin_1"/>
</dbReference>
<dbReference type="GO" id="GO:0035658">
    <property type="term" value="C:Mon1-Ccz1 complex"/>
    <property type="evidence" value="ECO:0007669"/>
    <property type="project" value="InterPro"/>
</dbReference>
<dbReference type="OMA" id="LESQTHI"/>
<organism evidence="3 4">
    <name type="scientific">Paramecium primaurelia</name>
    <dbReference type="NCBI Taxonomy" id="5886"/>
    <lineage>
        <taxon>Eukaryota</taxon>
        <taxon>Sar</taxon>
        <taxon>Alveolata</taxon>
        <taxon>Ciliophora</taxon>
        <taxon>Intramacronucleata</taxon>
        <taxon>Oligohymenophorea</taxon>
        <taxon>Peniculida</taxon>
        <taxon>Parameciidae</taxon>
        <taxon>Paramecium</taxon>
    </lineage>
</organism>
<name>A0A8S1JQL1_PARPR</name>
<evidence type="ECO:0000313" key="3">
    <source>
        <dbReference type="EMBL" id="CAD8044852.1"/>
    </source>
</evidence>
<evidence type="ECO:0000313" key="4">
    <source>
        <dbReference type="Proteomes" id="UP000688137"/>
    </source>
</evidence>
<gene>
    <name evidence="3" type="ORF">PPRIM_AZ9-3.1.T0080421</name>
</gene>
<comment type="caution">
    <text evidence="3">The sequence shown here is derived from an EMBL/GenBank/DDBJ whole genome shotgun (WGS) entry which is preliminary data.</text>
</comment>
<dbReference type="PANTHER" id="PTHR13056:SF0">
    <property type="entry name" value="VACUOLAR FUSION PROTEIN CCZ1 HOMOLOG-RELATED"/>
    <property type="match status" value="1"/>
</dbReference>
<keyword evidence="4" id="KW-1185">Reference proteome</keyword>
<accession>A0A8S1JQL1</accession>
<dbReference type="GO" id="GO:0016192">
    <property type="term" value="P:vesicle-mediated transport"/>
    <property type="evidence" value="ECO:0007669"/>
    <property type="project" value="InterPro"/>
</dbReference>
<evidence type="ECO:0000256" key="1">
    <source>
        <dbReference type="ARBA" id="ARBA00005352"/>
    </source>
</evidence>